<organism evidence="1 2">
    <name type="scientific">Propioniciclava soli</name>
    <dbReference type="NCBI Taxonomy" id="2775081"/>
    <lineage>
        <taxon>Bacteria</taxon>
        <taxon>Bacillati</taxon>
        <taxon>Actinomycetota</taxon>
        <taxon>Actinomycetes</taxon>
        <taxon>Propionibacteriales</taxon>
        <taxon>Propionibacteriaceae</taxon>
        <taxon>Propioniciclava</taxon>
    </lineage>
</organism>
<reference evidence="1 2" key="1">
    <citation type="journal article" date="2023" name="Environ Microbiome">
        <title>A coral-associated actinobacterium mitigates coral bleaching under heat stress.</title>
        <authorList>
            <person name="Li J."/>
            <person name="Zou Y."/>
            <person name="Li Q."/>
            <person name="Zhang J."/>
            <person name="Bourne D.G."/>
            <person name="Lyu Y."/>
            <person name="Liu C."/>
            <person name="Zhang S."/>
        </authorList>
    </citation>
    <scope>NUCLEOTIDE SEQUENCE [LARGE SCALE GENOMIC DNA]</scope>
    <source>
        <strain evidence="1 2">SCSIO 13291</strain>
    </source>
</reference>
<proteinExistence type="predicted"/>
<accession>A0ABZ3CDY5</accession>
<dbReference type="InterPro" id="IPR027417">
    <property type="entry name" value="P-loop_NTPase"/>
</dbReference>
<evidence type="ECO:0008006" key="3">
    <source>
        <dbReference type="Google" id="ProtNLM"/>
    </source>
</evidence>
<name>A0ABZ3CDY5_9ACTN</name>
<protein>
    <recommendedName>
        <fullName evidence="3">ATP-binding cassette domain-containing protein</fullName>
    </recommendedName>
</protein>
<evidence type="ECO:0000313" key="1">
    <source>
        <dbReference type="EMBL" id="WZX00168.1"/>
    </source>
</evidence>
<dbReference type="EMBL" id="CP115965">
    <property type="protein sequence ID" value="WZX00168.1"/>
    <property type="molecule type" value="Genomic_DNA"/>
</dbReference>
<keyword evidence="2" id="KW-1185">Reference proteome</keyword>
<dbReference type="Proteomes" id="UP001434337">
    <property type="component" value="Chromosome"/>
</dbReference>
<sequence length="237" mass="25569">MTPEGQALVAQGLELTTPHGRVFGPVDWVLPPRTHGAVLGVQGSGRSAFLLAITGRMRGLTGTLRVGDLDGLRQPRLLRHRSAVARITDLVELEPDLTVAEAADEHALADGIGVRRGRESFMALQEAIDHHFAPSARVDTLSAYERTLLAALLACQRPAHHIVLDDVDDALTVPQLQELYRAMDLLGTLGHSFVVSALESSPLPRGAAVLHLPPPQTREALSLSFGHLRPRVITQES</sequence>
<dbReference type="SUPFAM" id="SSF52540">
    <property type="entry name" value="P-loop containing nucleoside triphosphate hydrolases"/>
    <property type="match status" value="1"/>
</dbReference>
<dbReference type="Gene3D" id="3.40.50.300">
    <property type="entry name" value="P-loop containing nucleotide triphosphate hydrolases"/>
    <property type="match status" value="1"/>
</dbReference>
<gene>
    <name evidence="1" type="ORF">PCC79_08300</name>
</gene>
<evidence type="ECO:0000313" key="2">
    <source>
        <dbReference type="Proteomes" id="UP001434337"/>
    </source>
</evidence>
<dbReference type="RefSeq" id="WP_342373548.1">
    <property type="nucleotide sequence ID" value="NZ_CP115965.1"/>
</dbReference>